<evidence type="ECO:0000313" key="2">
    <source>
        <dbReference type="EMBL" id="PSJ06831.1"/>
    </source>
</evidence>
<evidence type="ECO:0000313" key="3">
    <source>
        <dbReference type="Proteomes" id="UP000243002"/>
    </source>
</evidence>
<proteinExistence type="predicted"/>
<organism evidence="2 3">
    <name type="scientific">Cyanobium usitatum str. Tous</name>
    <dbReference type="NCBI Taxonomy" id="2116684"/>
    <lineage>
        <taxon>Bacteria</taxon>
        <taxon>Bacillati</taxon>
        <taxon>Cyanobacteriota</taxon>
        <taxon>Cyanophyceae</taxon>
        <taxon>Synechococcales</taxon>
        <taxon>Prochlorococcaceae</taxon>
        <taxon>Cyanobium</taxon>
    </lineage>
</organism>
<dbReference type="Pfam" id="PF04955">
    <property type="entry name" value="HupE_UreJ"/>
    <property type="match status" value="1"/>
</dbReference>
<name>A0A2P7N067_9CYAN</name>
<feature type="transmembrane region" description="Helical" evidence="1">
    <location>
        <begin position="51"/>
        <end position="74"/>
    </location>
</feature>
<reference evidence="2 3" key="1">
    <citation type="journal article" date="2018" name="Environ. Microbiol.">
        <title>Ecological and genomic features of two widespread freshwater picocyanobacteria.</title>
        <authorList>
            <person name="Cabello-Yeves P.J."/>
            <person name="Picazo A."/>
            <person name="Camacho A."/>
            <person name="Callieri C."/>
            <person name="Rosselli R."/>
            <person name="Roda-Garcia J.J."/>
            <person name="Coutinho F.H."/>
            <person name="Rodriguez-Valera F."/>
        </authorList>
    </citation>
    <scope>NUCLEOTIDE SEQUENCE [LARGE SCALE GENOMIC DNA]</scope>
    <source>
        <strain evidence="2 3">Tous</strain>
    </source>
</reference>
<feature type="transmembrane region" description="Helical" evidence="1">
    <location>
        <begin position="188"/>
        <end position="208"/>
    </location>
</feature>
<evidence type="ECO:0000256" key="1">
    <source>
        <dbReference type="SAM" id="Phobius"/>
    </source>
</evidence>
<comment type="caution">
    <text evidence="2">The sequence shown here is derived from an EMBL/GenBank/DDBJ whole genome shotgun (WGS) entry which is preliminary data.</text>
</comment>
<feature type="transmembrane region" description="Helical" evidence="1">
    <location>
        <begin position="81"/>
        <end position="101"/>
    </location>
</feature>
<keyword evidence="1" id="KW-0472">Membrane</keyword>
<gene>
    <name evidence="2" type="ORF">C7K55_02295</name>
</gene>
<keyword evidence="3" id="KW-1185">Reference proteome</keyword>
<keyword evidence="1" id="KW-1133">Transmembrane helix</keyword>
<protein>
    <submittedName>
        <fullName evidence="2">Hydantoin utilization protein A</fullName>
    </submittedName>
</protein>
<dbReference type="Proteomes" id="UP000243002">
    <property type="component" value="Unassembled WGS sequence"/>
</dbReference>
<keyword evidence="1" id="KW-0812">Transmembrane</keyword>
<accession>A0A2P7N067</accession>
<dbReference type="EMBL" id="PXXO01000002">
    <property type="protein sequence ID" value="PSJ06831.1"/>
    <property type="molecule type" value="Genomic_DNA"/>
</dbReference>
<dbReference type="InterPro" id="IPR007038">
    <property type="entry name" value="HupE_UreJ"/>
</dbReference>
<feature type="transmembrane region" description="Helical" evidence="1">
    <location>
        <begin position="130"/>
        <end position="149"/>
    </location>
</feature>
<sequence length="209" mass="21534">MNLIKTAPNGQALGRWLLVAGLASIGIGALSPVQAHHFADIGQLKPSMFNGVLSGLAHPVLGPDHLLFLLALSLVGLQKRLSWSLGLLAVGLLGSGAGLLWPGMPGAESLVACTLIVEALVLLRRLPSLLLLPAMALHGYVLSGPVFGWSAMPVVAYGTGLFLSQAGLLAMALIALRPLGARLSSTQLRWLSFALMALGGTWALAGLAA</sequence>
<dbReference type="RefSeq" id="WP_106501801.1">
    <property type="nucleotide sequence ID" value="NZ_PXXO01000002.1"/>
</dbReference>
<dbReference type="AlphaFoldDB" id="A0A2P7N067"/>
<feature type="transmembrane region" description="Helical" evidence="1">
    <location>
        <begin position="155"/>
        <end position="176"/>
    </location>
</feature>
<dbReference type="OrthoDB" id="9808192at2"/>